<dbReference type="EMBL" id="JH159155">
    <property type="protein sequence ID" value="EGZ15500.1"/>
    <property type="molecule type" value="Genomic_DNA"/>
</dbReference>
<dbReference type="RefSeq" id="XP_009529249.1">
    <property type="nucleotide sequence ID" value="XM_009530954.1"/>
</dbReference>
<dbReference type="OMA" id="ECISKWH"/>
<dbReference type="GeneID" id="20646712"/>
<dbReference type="AlphaFoldDB" id="G4ZQH2"/>
<evidence type="ECO:0000313" key="2">
    <source>
        <dbReference type="Proteomes" id="UP000002640"/>
    </source>
</evidence>
<dbReference type="PANTHER" id="PTHR33099:SF7">
    <property type="entry name" value="MYND-TYPE DOMAIN-CONTAINING PROTEIN"/>
    <property type="match status" value="1"/>
</dbReference>
<dbReference type="KEGG" id="psoj:PHYSODRAFT_333740"/>
<keyword evidence="2" id="KW-1185">Reference proteome</keyword>
<evidence type="ECO:0000313" key="1">
    <source>
        <dbReference type="EMBL" id="EGZ15500.1"/>
    </source>
</evidence>
<evidence type="ECO:0008006" key="3">
    <source>
        <dbReference type="Google" id="ProtNLM"/>
    </source>
</evidence>
<reference evidence="1 2" key="1">
    <citation type="journal article" date="2006" name="Science">
        <title>Phytophthora genome sequences uncover evolutionary origins and mechanisms of pathogenesis.</title>
        <authorList>
            <person name="Tyler B.M."/>
            <person name="Tripathy S."/>
            <person name="Zhang X."/>
            <person name="Dehal P."/>
            <person name="Jiang R.H."/>
            <person name="Aerts A."/>
            <person name="Arredondo F.D."/>
            <person name="Baxter L."/>
            <person name="Bensasson D."/>
            <person name="Beynon J.L."/>
            <person name="Chapman J."/>
            <person name="Damasceno C.M."/>
            <person name="Dorrance A.E."/>
            <person name="Dou D."/>
            <person name="Dickerman A.W."/>
            <person name="Dubchak I.L."/>
            <person name="Garbelotto M."/>
            <person name="Gijzen M."/>
            <person name="Gordon S.G."/>
            <person name="Govers F."/>
            <person name="Grunwald N.J."/>
            <person name="Huang W."/>
            <person name="Ivors K.L."/>
            <person name="Jones R.W."/>
            <person name="Kamoun S."/>
            <person name="Krampis K."/>
            <person name="Lamour K.H."/>
            <person name="Lee M.K."/>
            <person name="McDonald W.H."/>
            <person name="Medina M."/>
            <person name="Meijer H.J."/>
            <person name="Nordberg E.K."/>
            <person name="Maclean D.J."/>
            <person name="Ospina-Giraldo M.D."/>
            <person name="Morris P.F."/>
            <person name="Phuntumart V."/>
            <person name="Putnam N.H."/>
            <person name="Rash S."/>
            <person name="Rose J.K."/>
            <person name="Sakihama Y."/>
            <person name="Salamov A.A."/>
            <person name="Savidor A."/>
            <person name="Scheuring C.F."/>
            <person name="Smith B.M."/>
            <person name="Sobral B.W."/>
            <person name="Terry A."/>
            <person name="Torto-Alalibo T.A."/>
            <person name="Win J."/>
            <person name="Xu Z."/>
            <person name="Zhang H."/>
            <person name="Grigoriev I.V."/>
            <person name="Rokhsar D.S."/>
            <person name="Boore J.L."/>
        </authorList>
    </citation>
    <scope>NUCLEOTIDE SEQUENCE [LARGE SCALE GENOMIC DNA]</scope>
    <source>
        <strain evidence="1 2">P6497</strain>
    </source>
</reference>
<name>G4ZQH2_PHYSP</name>
<accession>G4ZQH2</accession>
<dbReference type="Gene3D" id="2.60.120.620">
    <property type="entry name" value="q2cbj1_9rhob like domain"/>
    <property type="match status" value="1"/>
</dbReference>
<sequence>MGVDKSDTDAEQSDDEYNELGPVKGLWPFGGEAAPTIKLLSKANERAGEYFFGGRANSLPVAPGLSVDGVGHISVPLAEECAVKLIARADKSPFGHKMETKMDESVRKSWQLEPDIVHFKNPQWHSGLEQLVQLIAQRLGYPDVALQCVLYKMLVYGEGGHFVKHQDTEKENGMIAALVVQLPTEYFPHYAVHYADEEHALETVTAIRHLEKDHDKLISDELAISDMNATSDSFALLLSHEYTEKSIQDMGAAALKGMDRARFSALDAANAFVSPEKRLLLFIAQLKQKIGCLGNEGNTKDTTYCRYAVLAWPAAQDIENVLKLNGSEVAAITLRAQKPVEATKVRVLMEAIKAVLNQYPWPEPQTVSLVFYRTLCELLVDAGDPTLVELFFTTIQSVEGLNGEDDKFDALSSLAGMRIQWMRSRIHALDTPFTWEMPGAAFPECEQIQAFLRGPDNTMTTEGTCEFKTPQGAQNFAGKWMRKGGGNASFEMDAAEENETPFVTITKTREWYLKRQTELENFKSELRTLAGRFTGETSSKRPHLL</sequence>
<gene>
    <name evidence="1" type="ORF">PHYSODRAFT_333740</name>
</gene>
<dbReference type="PANTHER" id="PTHR33099">
    <property type="entry name" value="FE2OG DIOXYGENASE DOMAIN-CONTAINING PROTEIN"/>
    <property type="match status" value="1"/>
</dbReference>
<proteinExistence type="predicted"/>
<protein>
    <recommendedName>
        <fullName evidence="3">Fe2OG dioxygenase domain-containing protein</fullName>
    </recommendedName>
</protein>
<dbReference type="Proteomes" id="UP000002640">
    <property type="component" value="Unassembled WGS sequence"/>
</dbReference>
<organism evidence="1 2">
    <name type="scientific">Phytophthora sojae (strain P6497)</name>
    <name type="common">Soybean stem and root rot agent</name>
    <name type="synonym">Phytophthora megasperma f. sp. glycines</name>
    <dbReference type="NCBI Taxonomy" id="1094619"/>
    <lineage>
        <taxon>Eukaryota</taxon>
        <taxon>Sar</taxon>
        <taxon>Stramenopiles</taxon>
        <taxon>Oomycota</taxon>
        <taxon>Peronosporomycetes</taxon>
        <taxon>Peronosporales</taxon>
        <taxon>Peronosporaceae</taxon>
        <taxon>Phytophthora</taxon>
    </lineage>
</organism>
<dbReference type="InParanoid" id="G4ZQH2"/>